<dbReference type="AlphaFoldDB" id="A0A177NC25"/>
<proteinExistence type="predicted"/>
<dbReference type="RefSeq" id="WP_157205555.1">
    <property type="nucleotide sequence ID" value="NZ_LUUJ01000081.1"/>
</dbReference>
<dbReference type="EMBL" id="LUUJ01000081">
    <property type="protein sequence ID" value="OAI15567.1"/>
    <property type="molecule type" value="Genomic_DNA"/>
</dbReference>
<accession>A0A177NC25</accession>
<dbReference type="Proteomes" id="UP000077857">
    <property type="component" value="Unassembled WGS sequence"/>
</dbReference>
<sequence>MNEVTLAEETQAISRLAMVLSRHVVPIFAEKPNGKPQLVGSSFLVSAGQDSYLVSAAHVFDELKFDNELFFYIAPATKRKLSGSLRLTKIPEGKIRKDDRIDVGVLKLEGIGLTPYPEVDKVPLTIDTFLPRALPREGKQYLFVGYPESKSRVNPVARYVASEVYSFRNISATPQKYEALGISAQSHIAVRFDRKRTVGPDGKIRAFPEPSGISGSPVWLLYDTRGPNEPRHTPVVGIAIEHHKKQRVIVATDIDVALRLINEAA</sequence>
<dbReference type="InterPro" id="IPR009003">
    <property type="entry name" value="Peptidase_S1_PA"/>
</dbReference>
<comment type="caution">
    <text evidence="1">The sequence shown here is derived from an EMBL/GenBank/DDBJ whole genome shotgun (WGS) entry which is preliminary data.</text>
</comment>
<protein>
    <recommendedName>
        <fullName evidence="3">Peptidase S1</fullName>
    </recommendedName>
</protein>
<dbReference type="SUPFAM" id="SSF50494">
    <property type="entry name" value="Trypsin-like serine proteases"/>
    <property type="match status" value="1"/>
</dbReference>
<organism evidence="1 2">
    <name type="scientific">Methylomonas koyamae</name>
    <dbReference type="NCBI Taxonomy" id="702114"/>
    <lineage>
        <taxon>Bacteria</taxon>
        <taxon>Pseudomonadati</taxon>
        <taxon>Pseudomonadota</taxon>
        <taxon>Gammaproteobacteria</taxon>
        <taxon>Methylococcales</taxon>
        <taxon>Methylococcaceae</taxon>
        <taxon>Methylomonas</taxon>
    </lineage>
</organism>
<evidence type="ECO:0008006" key="3">
    <source>
        <dbReference type="Google" id="ProtNLM"/>
    </source>
</evidence>
<name>A0A177NC25_9GAMM</name>
<reference evidence="1 2" key="1">
    <citation type="submission" date="2016-03" db="EMBL/GenBank/DDBJ databases">
        <authorList>
            <person name="Ploux O."/>
        </authorList>
    </citation>
    <scope>NUCLEOTIDE SEQUENCE [LARGE SCALE GENOMIC DNA]</scope>
    <source>
        <strain evidence="1 2">R-45378</strain>
    </source>
</reference>
<evidence type="ECO:0000313" key="2">
    <source>
        <dbReference type="Proteomes" id="UP000077857"/>
    </source>
</evidence>
<gene>
    <name evidence="1" type="ORF">A1507_14170</name>
</gene>
<evidence type="ECO:0000313" key="1">
    <source>
        <dbReference type="EMBL" id="OAI15567.1"/>
    </source>
</evidence>